<sequence length="72" mass="7869">MLAPCLVRLFQLCLSTSTFPSCWKFACVKKILKHLSLHNLLSDCQYGFCQGCSTGDLAFLTAVVSNLWGAAP</sequence>
<feature type="signal peptide" evidence="1">
    <location>
        <begin position="1"/>
        <end position="15"/>
    </location>
</feature>
<keyword evidence="3" id="KW-1185">Reference proteome</keyword>
<dbReference type="Proteomes" id="UP000324222">
    <property type="component" value="Unassembled WGS sequence"/>
</dbReference>
<dbReference type="EMBL" id="VSRR010093492">
    <property type="protein sequence ID" value="MPC93075.1"/>
    <property type="molecule type" value="Genomic_DNA"/>
</dbReference>
<proteinExistence type="predicted"/>
<evidence type="ECO:0000256" key="1">
    <source>
        <dbReference type="SAM" id="SignalP"/>
    </source>
</evidence>
<accession>A0A5B7JEQ6</accession>
<keyword evidence="1" id="KW-0732">Signal</keyword>
<gene>
    <name evidence="2" type="ORF">E2C01_088191</name>
</gene>
<comment type="caution">
    <text evidence="2">The sequence shown here is derived from an EMBL/GenBank/DDBJ whole genome shotgun (WGS) entry which is preliminary data.</text>
</comment>
<evidence type="ECO:0008006" key="4">
    <source>
        <dbReference type="Google" id="ProtNLM"/>
    </source>
</evidence>
<evidence type="ECO:0000313" key="3">
    <source>
        <dbReference type="Proteomes" id="UP000324222"/>
    </source>
</evidence>
<dbReference type="AlphaFoldDB" id="A0A5B7JEQ6"/>
<protein>
    <recommendedName>
        <fullName evidence="4">Secreted protein</fullName>
    </recommendedName>
</protein>
<reference evidence="2 3" key="1">
    <citation type="submission" date="2019-05" db="EMBL/GenBank/DDBJ databases">
        <title>Another draft genome of Portunus trituberculatus and its Hox gene families provides insights of decapod evolution.</title>
        <authorList>
            <person name="Jeong J.-H."/>
            <person name="Song I."/>
            <person name="Kim S."/>
            <person name="Choi T."/>
            <person name="Kim D."/>
            <person name="Ryu S."/>
            <person name="Kim W."/>
        </authorList>
    </citation>
    <scope>NUCLEOTIDE SEQUENCE [LARGE SCALE GENOMIC DNA]</scope>
    <source>
        <tissue evidence="2">Muscle</tissue>
    </source>
</reference>
<feature type="chain" id="PRO_5022823631" description="Secreted protein" evidence="1">
    <location>
        <begin position="16"/>
        <end position="72"/>
    </location>
</feature>
<name>A0A5B7JEQ6_PORTR</name>
<organism evidence="2 3">
    <name type="scientific">Portunus trituberculatus</name>
    <name type="common">Swimming crab</name>
    <name type="synonym">Neptunus trituberculatus</name>
    <dbReference type="NCBI Taxonomy" id="210409"/>
    <lineage>
        <taxon>Eukaryota</taxon>
        <taxon>Metazoa</taxon>
        <taxon>Ecdysozoa</taxon>
        <taxon>Arthropoda</taxon>
        <taxon>Crustacea</taxon>
        <taxon>Multicrustacea</taxon>
        <taxon>Malacostraca</taxon>
        <taxon>Eumalacostraca</taxon>
        <taxon>Eucarida</taxon>
        <taxon>Decapoda</taxon>
        <taxon>Pleocyemata</taxon>
        <taxon>Brachyura</taxon>
        <taxon>Eubrachyura</taxon>
        <taxon>Portunoidea</taxon>
        <taxon>Portunidae</taxon>
        <taxon>Portuninae</taxon>
        <taxon>Portunus</taxon>
    </lineage>
</organism>
<evidence type="ECO:0000313" key="2">
    <source>
        <dbReference type="EMBL" id="MPC93075.1"/>
    </source>
</evidence>